<gene>
    <name evidence="2" type="ORF">EGT51_01515</name>
</gene>
<feature type="signal peptide" evidence="1">
    <location>
        <begin position="1"/>
        <end position="32"/>
    </location>
</feature>
<evidence type="ECO:0000256" key="1">
    <source>
        <dbReference type="SAM" id="SignalP"/>
    </source>
</evidence>
<proteinExistence type="predicted"/>
<feature type="chain" id="PRO_5021275938" evidence="1">
    <location>
        <begin position="33"/>
        <end position="215"/>
    </location>
</feature>
<dbReference type="RefSeq" id="WP_135367025.1">
    <property type="nucleotide sequence ID" value="NZ_RKLX01000001.1"/>
</dbReference>
<evidence type="ECO:0000313" key="3">
    <source>
        <dbReference type="Proteomes" id="UP000297348"/>
    </source>
</evidence>
<dbReference type="EMBL" id="RKLX01000001">
    <property type="protein sequence ID" value="TGD20456.1"/>
    <property type="molecule type" value="Genomic_DNA"/>
</dbReference>
<accession>A0A4Z0JCH9</accession>
<comment type="caution">
    <text evidence="2">The sequence shown here is derived from an EMBL/GenBank/DDBJ whole genome shotgun (WGS) entry which is preliminary data.</text>
</comment>
<dbReference type="AlphaFoldDB" id="A0A4Z0JCH9"/>
<dbReference type="OrthoDB" id="2286488at2"/>
<dbReference type="Proteomes" id="UP000297348">
    <property type="component" value="Unassembled WGS sequence"/>
</dbReference>
<evidence type="ECO:0000313" key="2">
    <source>
        <dbReference type="EMBL" id="TGD20456.1"/>
    </source>
</evidence>
<organism evidence="2 3">
    <name type="scientific">Levilactobacillus suantsaiihabitans</name>
    <dbReference type="NCBI Taxonomy" id="2487722"/>
    <lineage>
        <taxon>Bacteria</taxon>
        <taxon>Bacillati</taxon>
        <taxon>Bacillota</taxon>
        <taxon>Bacilli</taxon>
        <taxon>Lactobacillales</taxon>
        <taxon>Lactobacillaceae</taxon>
        <taxon>Levilactobacillus</taxon>
    </lineage>
</organism>
<keyword evidence="3" id="KW-1185">Reference proteome</keyword>
<keyword evidence="1" id="KW-0732">Signal</keyword>
<name>A0A4Z0JCH9_9LACO</name>
<dbReference type="PROSITE" id="PS51257">
    <property type="entry name" value="PROKAR_LIPOPROTEIN"/>
    <property type="match status" value="1"/>
</dbReference>
<protein>
    <submittedName>
        <fullName evidence="2">Uncharacterized protein</fullName>
    </submittedName>
</protein>
<reference evidence="2 3" key="1">
    <citation type="submission" date="2018-10" db="EMBL/GenBank/DDBJ databases">
        <title>Lactobacillus sp. R7 and Lactobacillus sp. R19 isolated from fermented mustard green product of Taiwan.</title>
        <authorList>
            <person name="Lin S.-T."/>
        </authorList>
    </citation>
    <scope>NUCLEOTIDE SEQUENCE [LARGE SCALE GENOMIC DNA]</scope>
    <source>
        <strain evidence="2 3">BCRC 81129</strain>
    </source>
</reference>
<sequence>MKMVKFVSALLVAVGCGLLASGTLTTPTSAQAAVKTHKVTKLPKTFRGTWYNKGHKFKVTAKKFGPSTYRKKHDTNATASSERYFMPYTLSKPKHTMYLVTSIGINTIRRTKIGGRAVLIRYDEQEHANQLTIYTRAKKAKQQKNVVATNPFGINITTRKDALNNQKGYRKMNPTVKKYLRQAMKKKVDQIKFKPFKGIKITSYTAYGFFNKVVH</sequence>